<sequence>MKLRAIWMAALIALTMAGLLGKPAGTSADFMAQGPYSPDGLRIPGTIELLSDTAYYPAQDTPDDEPEGWFAPQTVKVIETYGAWSIGAANWKIETMFGPRWIRPKPWEIDIAPPERIVLLADTPLYGKKSERGGPVATLAPQEVEVAGAEKQWFYTNDPSSKAWIQIRTSWMGDLWAHIPVNQIGTIQAVNKTVYYNGLSGNKELEAAVHPERAKPDYATPGETRVIKQYTTIYDRYFLVETEQGPLWTWQNGVAIAPADETLDVAAEIPLFSEPANKELAVISGEKVAVFEKITQPLWYGRGPYEIWHFSSWYHVKTSKGTGWINLLYGEPADAVKVHWNISIHGDRMLMRYPGVPYTSSALLLRNQEADVNAVWTLPDGTIWLAVTAEGHKGWIPFHIWDQDRLLDLDAGTELQIQAQYPQQLAIQADSRGILTLDQDIRTGYAKEGVDVLNLKAVAEKLGYKETSADNERSAVRYGRGDYSFVLHNGKSSAEIYWKDVLEKTVALGSAPAQQEGEWYLRQPDVRQLFGLSPIPWSGHALYEGSYTVELGKLPAKITGGSAQLHAFLYDSQVSWKQKNLKDALQPRLTIEENNDLGGNGHASSIEIFPAGKPVTDDTVTQLYRLNASRPLAPGAHDLSLVLRVGERIVWKQLGMWTWSKMIRAKEEAGVPASSFMPSHKHDLLLENKSPLYHLVATNH</sequence>
<evidence type="ECO:0000256" key="1">
    <source>
        <dbReference type="SAM" id="SignalP"/>
    </source>
</evidence>
<dbReference type="RefSeq" id="WP_041049264.1">
    <property type="nucleotide sequence ID" value="NZ_JXAK01000037.1"/>
</dbReference>
<protein>
    <submittedName>
        <fullName evidence="2">Uncharacterized protein</fullName>
    </submittedName>
</protein>
<keyword evidence="3" id="KW-1185">Reference proteome</keyword>
<feature type="signal peptide" evidence="1">
    <location>
        <begin position="1"/>
        <end position="28"/>
    </location>
</feature>
<dbReference type="EMBL" id="JXAK01000037">
    <property type="protein sequence ID" value="KIL39444.1"/>
    <property type="molecule type" value="Genomic_DNA"/>
</dbReference>
<evidence type="ECO:0000313" key="2">
    <source>
        <dbReference type="EMBL" id="KIL39444.1"/>
    </source>
</evidence>
<gene>
    <name evidence="2" type="ORF">SD70_19925</name>
</gene>
<evidence type="ECO:0000313" key="3">
    <source>
        <dbReference type="Proteomes" id="UP000031967"/>
    </source>
</evidence>
<dbReference type="Proteomes" id="UP000031967">
    <property type="component" value="Unassembled WGS sequence"/>
</dbReference>
<reference evidence="2 3" key="1">
    <citation type="submission" date="2014-12" db="EMBL/GenBank/DDBJ databases">
        <title>Draft genome sequence of Paenibacillus kamchatkensis strain B-2647.</title>
        <authorList>
            <person name="Karlyshev A.V."/>
            <person name="Kudryashova E.B."/>
        </authorList>
    </citation>
    <scope>NUCLEOTIDE SEQUENCE [LARGE SCALE GENOMIC DNA]</scope>
    <source>
        <strain evidence="2 3">VKM B-2647</strain>
    </source>
</reference>
<organism evidence="2 3">
    <name type="scientific">Gordoniibacillus kamchatkensis</name>
    <dbReference type="NCBI Taxonomy" id="1590651"/>
    <lineage>
        <taxon>Bacteria</taxon>
        <taxon>Bacillati</taxon>
        <taxon>Bacillota</taxon>
        <taxon>Bacilli</taxon>
        <taxon>Bacillales</taxon>
        <taxon>Paenibacillaceae</taxon>
        <taxon>Gordoniibacillus</taxon>
    </lineage>
</organism>
<accession>A0ABR5AEH9</accession>
<proteinExistence type="predicted"/>
<comment type="caution">
    <text evidence="2">The sequence shown here is derived from an EMBL/GenBank/DDBJ whole genome shotgun (WGS) entry which is preliminary data.</text>
</comment>
<keyword evidence="1" id="KW-0732">Signal</keyword>
<name>A0ABR5AEH9_9BACL</name>
<feature type="chain" id="PRO_5045910454" evidence="1">
    <location>
        <begin position="29"/>
        <end position="700"/>
    </location>
</feature>